<dbReference type="InterPro" id="IPR016181">
    <property type="entry name" value="Acyl_CoA_acyltransferase"/>
</dbReference>
<dbReference type="EMBL" id="QPIW01000037">
    <property type="protein sequence ID" value="RDB02742.1"/>
    <property type="molecule type" value="Genomic_DNA"/>
</dbReference>
<comment type="caution">
    <text evidence="2">The sequence shown here is derived from an EMBL/GenBank/DDBJ whole genome shotgun (WGS) entry which is preliminary data.</text>
</comment>
<gene>
    <name evidence="2" type="ORF">DVG78_27440</name>
</gene>
<organism evidence="2 3">
    <name type="scientific">Runella aurantiaca</name>
    <dbReference type="NCBI Taxonomy" id="2282308"/>
    <lineage>
        <taxon>Bacteria</taxon>
        <taxon>Pseudomonadati</taxon>
        <taxon>Bacteroidota</taxon>
        <taxon>Cytophagia</taxon>
        <taxon>Cytophagales</taxon>
        <taxon>Spirosomataceae</taxon>
        <taxon>Runella</taxon>
    </lineage>
</organism>
<evidence type="ECO:0000313" key="3">
    <source>
        <dbReference type="Proteomes" id="UP000253141"/>
    </source>
</evidence>
<sequence>MMNTLPDFFDFLVMERNKIKSLPDGFEIHEGYFPERMEEIGRFRIRAWRNENGINPTFFSQDVWIDSLDKNAHHWIITKEEVIVAAARLSFHECIEEVPYADFLHDEHRPLFQKSPIASINRLVVDPAFRGRGFARILDNERINEAAKSGSKIMIAFPQLSRLVHLQKLGFNLISQLENIPEMPERPFFLMKLDL</sequence>
<dbReference type="RefSeq" id="WP_114464211.1">
    <property type="nucleotide sequence ID" value="NZ_QPIW01000037.1"/>
</dbReference>
<keyword evidence="3" id="KW-1185">Reference proteome</keyword>
<dbReference type="GO" id="GO:0016747">
    <property type="term" value="F:acyltransferase activity, transferring groups other than amino-acyl groups"/>
    <property type="evidence" value="ECO:0007669"/>
    <property type="project" value="InterPro"/>
</dbReference>
<evidence type="ECO:0000259" key="1">
    <source>
        <dbReference type="PROSITE" id="PS51186"/>
    </source>
</evidence>
<accession>A0A369I143</accession>
<name>A0A369I143_9BACT</name>
<dbReference type="CDD" id="cd04301">
    <property type="entry name" value="NAT_SF"/>
    <property type="match status" value="1"/>
</dbReference>
<dbReference type="SUPFAM" id="SSF55729">
    <property type="entry name" value="Acyl-CoA N-acyltransferases (Nat)"/>
    <property type="match status" value="1"/>
</dbReference>
<dbReference type="AlphaFoldDB" id="A0A369I143"/>
<dbReference type="Pfam" id="PF00583">
    <property type="entry name" value="Acetyltransf_1"/>
    <property type="match status" value="1"/>
</dbReference>
<feature type="domain" description="N-acetyltransferase" evidence="1">
    <location>
        <begin position="27"/>
        <end position="195"/>
    </location>
</feature>
<dbReference type="Proteomes" id="UP000253141">
    <property type="component" value="Unassembled WGS sequence"/>
</dbReference>
<dbReference type="Gene3D" id="3.40.630.30">
    <property type="match status" value="1"/>
</dbReference>
<dbReference type="PROSITE" id="PS51186">
    <property type="entry name" value="GNAT"/>
    <property type="match status" value="1"/>
</dbReference>
<protein>
    <submittedName>
        <fullName evidence="2">GNAT family N-acetyltransferase</fullName>
    </submittedName>
</protein>
<reference evidence="2 3" key="1">
    <citation type="submission" date="2018-07" db="EMBL/GenBank/DDBJ databases">
        <title>Genome analysis of Runella aurantiaca.</title>
        <authorList>
            <person name="Yang X."/>
        </authorList>
    </citation>
    <scope>NUCLEOTIDE SEQUENCE [LARGE SCALE GENOMIC DNA]</scope>
    <source>
        <strain evidence="2 3">YX9</strain>
    </source>
</reference>
<dbReference type="OrthoDB" id="942673at2"/>
<proteinExistence type="predicted"/>
<evidence type="ECO:0000313" key="2">
    <source>
        <dbReference type="EMBL" id="RDB02742.1"/>
    </source>
</evidence>
<keyword evidence="2" id="KW-0808">Transferase</keyword>
<dbReference type="InterPro" id="IPR000182">
    <property type="entry name" value="GNAT_dom"/>
</dbReference>